<dbReference type="AlphaFoldDB" id="A0A2N7BPN5"/>
<evidence type="ECO:0000313" key="3">
    <source>
        <dbReference type="Proteomes" id="UP000235778"/>
    </source>
</evidence>
<evidence type="ECO:0000313" key="2">
    <source>
        <dbReference type="EMBL" id="PME60511.1"/>
    </source>
</evidence>
<reference evidence="3" key="1">
    <citation type="submission" date="2016-07" db="EMBL/GenBank/DDBJ databases">
        <title>Nontailed viruses are major unrecognized killers of bacteria in the ocean.</title>
        <authorList>
            <person name="Kauffman K."/>
            <person name="Hussain F."/>
            <person name="Yang J."/>
            <person name="Arevalo P."/>
            <person name="Brown J."/>
            <person name="Cutler M."/>
            <person name="Kelly L."/>
            <person name="Polz M.F."/>
        </authorList>
    </citation>
    <scope>NUCLEOTIDE SEQUENCE [LARGE SCALE GENOMIC DNA]</scope>
    <source>
        <strain evidence="3">10N.286.55.C1</strain>
    </source>
</reference>
<evidence type="ECO:0000256" key="1">
    <source>
        <dbReference type="SAM" id="SignalP"/>
    </source>
</evidence>
<protein>
    <recommendedName>
        <fullName evidence="4">Hemolysin</fullName>
    </recommendedName>
</protein>
<proteinExistence type="predicted"/>
<name>A0A2N7BPN5_9VIBR</name>
<evidence type="ECO:0008006" key="4">
    <source>
        <dbReference type="Google" id="ProtNLM"/>
    </source>
</evidence>
<accession>A0A2N7BPN5</accession>
<keyword evidence="1" id="KW-0732">Signal</keyword>
<feature type="chain" id="PRO_5014795386" description="Hemolysin" evidence="1">
    <location>
        <begin position="23"/>
        <end position="664"/>
    </location>
</feature>
<sequence length="664" mass="75354">MKISKTLPFVLMSALLSHASFAKDVNHSSVVQTVYYDQVDPKYHDSLYLFQLVLSKNCLTYRSEEKPCKDYLKEKYDSVSSDWYQEQEPIKKQYFNIKLEMISNTNVVLADVHHGDQGYFSPIIADTQSIMDARVNPELQTIIRRELSENSGKTGLDFVGAKQQLLVQYDNEAKLFREAEIEQIDFSSPKPTKAEKIHYQELLFIQKYLSEKLSMTTAERELDKLLKDVIRDIVRCAECTTTPIVKTWNNSYVAYKEVSLSEVMLFGLETIPTGNAEVLYPAEYFKPGEQGVSVIEFLSNLRSYIMQNESTLFVSKDKVNNDLKPAGIDPISWEVMKKSVSDVNLNSEIWKKAMVPNIRRLFNSLVKITTGPTGATFVNSASQAMNKAVTTNFKLVNIGKTFNLASAVNAVVKHIPKVVTGESERHLCNSDEIEGSGFTNGITLEELCVYVPNFRSQSFPITVGSLLDQSEGSAIVEDLSGGNTAMTTLYQILPSVINPWEWIFNGLQAISGVDLRVYGQDIMGYRVTLVHDSGAIVYRNIMFAKQELVLSKDQLFDADVSHYTMKVYSNLNNNEVASFALSQSMFDRSYGGVVKGNKFYFVEEIFDNQKQEYVNNGRAVKVCGLPPQNRNDDEFLYECLEDRFYPRIIPDYYMDNMRVVPKPE</sequence>
<comment type="caution">
    <text evidence="2">The sequence shown here is derived from an EMBL/GenBank/DDBJ whole genome shotgun (WGS) entry which is preliminary data.</text>
</comment>
<feature type="signal peptide" evidence="1">
    <location>
        <begin position="1"/>
        <end position="22"/>
    </location>
</feature>
<dbReference type="Proteomes" id="UP000235778">
    <property type="component" value="Unassembled WGS sequence"/>
</dbReference>
<organism evidence="2 3">
    <name type="scientific">Vibrio lentus</name>
    <dbReference type="NCBI Taxonomy" id="136468"/>
    <lineage>
        <taxon>Bacteria</taxon>
        <taxon>Pseudomonadati</taxon>
        <taxon>Pseudomonadota</taxon>
        <taxon>Gammaproteobacteria</taxon>
        <taxon>Vibrionales</taxon>
        <taxon>Vibrionaceae</taxon>
        <taxon>Vibrio</taxon>
    </lineage>
</organism>
<dbReference type="EMBL" id="MCSI01000144">
    <property type="protein sequence ID" value="PME60511.1"/>
    <property type="molecule type" value="Genomic_DNA"/>
</dbReference>
<gene>
    <name evidence="2" type="ORF">BCV30_01710</name>
</gene>
<dbReference type="RefSeq" id="WP_241902035.1">
    <property type="nucleotide sequence ID" value="NZ_MCSH01000001.1"/>
</dbReference>